<name>A0ABQ1R8U8_9ALTE</name>
<dbReference type="EMBL" id="BMGJ01000004">
    <property type="protein sequence ID" value="GGD60681.1"/>
    <property type="molecule type" value="Genomic_DNA"/>
</dbReference>
<evidence type="ECO:0000256" key="4">
    <source>
        <dbReference type="ARBA" id="ARBA00023002"/>
    </source>
</evidence>
<organism evidence="6 7">
    <name type="scientific">Lacimicrobium alkaliphilum</name>
    <dbReference type="NCBI Taxonomy" id="1526571"/>
    <lineage>
        <taxon>Bacteria</taxon>
        <taxon>Pseudomonadati</taxon>
        <taxon>Pseudomonadota</taxon>
        <taxon>Gammaproteobacteria</taxon>
        <taxon>Alteromonadales</taxon>
        <taxon>Alteromonadaceae</taxon>
        <taxon>Lacimicrobium</taxon>
    </lineage>
</organism>
<evidence type="ECO:0000256" key="2">
    <source>
        <dbReference type="ARBA" id="ARBA00006787"/>
    </source>
</evidence>
<evidence type="ECO:0000313" key="6">
    <source>
        <dbReference type="EMBL" id="GGD60681.1"/>
    </source>
</evidence>
<sequence>MTKLEITERNTIRFSRDGRVPPDAPEWTKDIDNPYLHGVYAPTTIETDTDELEIVSGAIPEDLYGAYLRNGSNPVHKPRFNYHPFDGDGMLYAMYFKQGKARYCNRWIKTEAFLKEQQAGAAIWPGVMGPFDFSLPGFPIKDTSNTDVMYFNDHIMSLWYNAGTPYKLDSKTLETVGREDLNGQLKRALSAHSKVDWEKDELIFFDYFDEYPYMSYGIADKNGNVIHQQDIVLPGPRLPHDIGVTPNHVILHDCPFYHDIELLKKTKKRVMTFHTDVPTRFGVQPRYGKGSEVKWFECEPCYILHTVNCWEEGDWVVQIGCRSTNPMPEADPSEGNLSHMLAYMRLEANMYFWKFNLKTGEVIEGDLDTLNSEFCCSNPLFLGYKSRFSYNQYIMQRDKDDVGTLAFGALLKYDIETGQYDRYDYGSGVFGSETPFCPKRSATRADAEDDGYLVNFVTDTNDWTSYCLIFDAKDITQGPVCKIKLPHRVPYGFHANWARGEDLNL</sequence>
<reference evidence="7" key="1">
    <citation type="journal article" date="2019" name="Int. J. Syst. Evol. Microbiol.">
        <title>The Global Catalogue of Microorganisms (GCM) 10K type strain sequencing project: providing services to taxonomists for standard genome sequencing and annotation.</title>
        <authorList>
            <consortium name="The Broad Institute Genomics Platform"/>
            <consortium name="The Broad Institute Genome Sequencing Center for Infectious Disease"/>
            <person name="Wu L."/>
            <person name="Ma J."/>
        </authorList>
    </citation>
    <scope>NUCLEOTIDE SEQUENCE [LARGE SCALE GENOMIC DNA]</scope>
    <source>
        <strain evidence="7">CGMCC 1.12923</strain>
    </source>
</reference>
<keyword evidence="4" id="KW-0560">Oxidoreductase</keyword>
<dbReference type="PANTHER" id="PTHR10543:SF89">
    <property type="entry name" value="CAROTENOID 9,10(9',10')-CLEAVAGE DIOXYGENASE 1"/>
    <property type="match status" value="1"/>
</dbReference>
<dbReference type="GO" id="GO:0051213">
    <property type="term" value="F:dioxygenase activity"/>
    <property type="evidence" value="ECO:0007669"/>
    <property type="project" value="UniProtKB-KW"/>
</dbReference>
<evidence type="ECO:0000256" key="5">
    <source>
        <dbReference type="ARBA" id="ARBA00023004"/>
    </source>
</evidence>
<dbReference type="InterPro" id="IPR004294">
    <property type="entry name" value="Carotenoid_Oase"/>
</dbReference>
<gene>
    <name evidence="6" type="ORF">GCM10011357_14990</name>
</gene>
<comment type="similarity">
    <text evidence="2">Belongs to the carotenoid oxygenase family.</text>
</comment>
<evidence type="ECO:0000256" key="3">
    <source>
        <dbReference type="ARBA" id="ARBA00022723"/>
    </source>
</evidence>
<dbReference type="PANTHER" id="PTHR10543">
    <property type="entry name" value="BETA-CAROTENE DIOXYGENASE"/>
    <property type="match status" value="1"/>
</dbReference>
<keyword evidence="7" id="KW-1185">Reference proteome</keyword>
<evidence type="ECO:0000313" key="7">
    <source>
        <dbReference type="Proteomes" id="UP000614272"/>
    </source>
</evidence>
<accession>A0ABQ1R8U8</accession>
<dbReference type="Pfam" id="PF03055">
    <property type="entry name" value="RPE65"/>
    <property type="match status" value="1"/>
</dbReference>
<keyword evidence="5" id="KW-0408">Iron</keyword>
<protein>
    <submittedName>
        <fullName evidence="6">Carotenoid cleavage dioxygenase</fullName>
    </submittedName>
</protein>
<comment type="cofactor">
    <cofactor evidence="1">
        <name>Fe(2+)</name>
        <dbReference type="ChEBI" id="CHEBI:29033"/>
    </cofactor>
</comment>
<evidence type="ECO:0000256" key="1">
    <source>
        <dbReference type="ARBA" id="ARBA00001954"/>
    </source>
</evidence>
<proteinExistence type="inferred from homology"/>
<dbReference type="RefSeq" id="WP_099035796.1">
    <property type="nucleotide sequence ID" value="NZ_BMGJ01000004.1"/>
</dbReference>
<dbReference type="Proteomes" id="UP000614272">
    <property type="component" value="Unassembled WGS sequence"/>
</dbReference>
<keyword evidence="3" id="KW-0479">Metal-binding</keyword>
<keyword evidence="6" id="KW-0223">Dioxygenase</keyword>
<comment type="caution">
    <text evidence="6">The sequence shown here is derived from an EMBL/GenBank/DDBJ whole genome shotgun (WGS) entry which is preliminary data.</text>
</comment>